<feature type="coiled-coil region" evidence="1">
    <location>
        <begin position="39"/>
        <end position="80"/>
    </location>
</feature>
<dbReference type="KEGG" id="cre:CHLRE_03g188350v5"/>
<dbReference type="AlphaFoldDB" id="A0A2K3DY82"/>
<dbReference type="InParanoid" id="A0A2K3DY82"/>
<keyword evidence="1" id="KW-0175">Coiled coil</keyword>
<evidence type="ECO:0000313" key="3">
    <source>
        <dbReference type="Proteomes" id="UP000006906"/>
    </source>
</evidence>
<dbReference type="EMBL" id="CM008964">
    <property type="protein sequence ID" value="PNW85478.1"/>
    <property type="molecule type" value="Genomic_DNA"/>
</dbReference>
<evidence type="ECO:0000313" key="2">
    <source>
        <dbReference type="EMBL" id="PNW85478.1"/>
    </source>
</evidence>
<keyword evidence="3" id="KW-1185">Reference proteome</keyword>
<dbReference type="RefSeq" id="XP_042926275.1">
    <property type="nucleotide sequence ID" value="XM_043061146.1"/>
</dbReference>
<dbReference type="Proteomes" id="UP000006906">
    <property type="component" value="Chromosome 3"/>
</dbReference>
<dbReference type="OrthoDB" id="4350056at2759"/>
<reference evidence="2 3" key="1">
    <citation type="journal article" date="2007" name="Science">
        <title>The Chlamydomonas genome reveals the evolution of key animal and plant functions.</title>
        <authorList>
            <person name="Merchant S.S."/>
            <person name="Prochnik S.E."/>
            <person name="Vallon O."/>
            <person name="Harris E.H."/>
            <person name="Karpowicz S.J."/>
            <person name="Witman G.B."/>
            <person name="Terry A."/>
            <person name="Salamov A."/>
            <person name="Fritz-Laylin L.K."/>
            <person name="Marechal-Drouard L."/>
            <person name="Marshall W.F."/>
            <person name="Qu L.H."/>
            <person name="Nelson D.R."/>
            <person name="Sanderfoot A.A."/>
            <person name="Spalding M.H."/>
            <person name="Kapitonov V.V."/>
            <person name="Ren Q."/>
            <person name="Ferris P."/>
            <person name="Lindquist E."/>
            <person name="Shapiro H."/>
            <person name="Lucas S.M."/>
            <person name="Grimwood J."/>
            <person name="Schmutz J."/>
            <person name="Cardol P."/>
            <person name="Cerutti H."/>
            <person name="Chanfreau G."/>
            <person name="Chen C.L."/>
            <person name="Cognat V."/>
            <person name="Croft M.T."/>
            <person name="Dent R."/>
            <person name="Dutcher S."/>
            <person name="Fernandez E."/>
            <person name="Fukuzawa H."/>
            <person name="Gonzalez-Ballester D."/>
            <person name="Gonzalez-Halphen D."/>
            <person name="Hallmann A."/>
            <person name="Hanikenne M."/>
            <person name="Hippler M."/>
            <person name="Inwood W."/>
            <person name="Jabbari K."/>
            <person name="Kalanon M."/>
            <person name="Kuras R."/>
            <person name="Lefebvre P.A."/>
            <person name="Lemaire S.D."/>
            <person name="Lobanov A.V."/>
            <person name="Lohr M."/>
            <person name="Manuell A."/>
            <person name="Meier I."/>
            <person name="Mets L."/>
            <person name="Mittag M."/>
            <person name="Mittelmeier T."/>
            <person name="Moroney J.V."/>
            <person name="Moseley J."/>
            <person name="Napoli C."/>
            <person name="Nedelcu A.M."/>
            <person name="Niyogi K."/>
            <person name="Novoselov S.V."/>
            <person name="Paulsen I.T."/>
            <person name="Pazour G."/>
            <person name="Purton S."/>
            <person name="Ral J.P."/>
            <person name="Riano-Pachon D.M."/>
            <person name="Riekhof W."/>
            <person name="Rymarquis L."/>
            <person name="Schroda M."/>
            <person name="Stern D."/>
            <person name="Umen J."/>
            <person name="Willows R."/>
            <person name="Wilson N."/>
            <person name="Zimmer S.L."/>
            <person name="Allmer J."/>
            <person name="Balk J."/>
            <person name="Bisova K."/>
            <person name="Chen C.J."/>
            <person name="Elias M."/>
            <person name="Gendler K."/>
            <person name="Hauser C."/>
            <person name="Lamb M.R."/>
            <person name="Ledford H."/>
            <person name="Long J.C."/>
            <person name="Minagawa J."/>
            <person name="Page M.D."/>
            <person name="Pan J."/>
            <person name="Pootakham W."/>
            <person name="Roje S."/>
            <person name="Rose A."/>
            <person name="Stahlberg E."/>
            <person name="Terauchi A.M."/>
            <person name="Yang P."/>
            <person name="Ball S."/>
            <person name="Bowler C."/>
            <person name="Dieckmann C.L."/>
            <person name="Gladyshev V.N."/>
            <person name="Green P."/>
            <person name="Jorgensen R."/>
            <person name="Mayfield S."/>
            <person name="Mueller-Roeber B."/>
            <person name="Rajamani S."/>
            <person name="Sayre R.T."/>
            <person name="Brokstein P."/>
            <person name="Dubchak I."/>
            <person name="Goodstein D."/>
            <person name="Hornick L."/>
            <person name="Huang Y.W."/>
            <person name="Jhaveri J."/>
            <person name="Luo Y."/>
            <person name="Martinez D."/>
            <person name="Ngau W.C."/>
            <person name="Otillar B."/>
            <person name="Poliakov A."/>
            <person name="Porter A."/>
            <person name="Szajkowski L."/>
            <person name="Werner G."/>
            <person name="Zhou K."/>
            <person name="Grigoriev I.V."/>
            <person name="Rokhsar D.S."/>
            <person name="Grossman A.R."/>
        </authorList>
    </citation>
    <scope>NUCLEOTIDE SEQUENCE [LARGE SCALE GENOMIC DNA]</scope>
    <source>
        <strain evidence="3">CC-503</strain>
    </source>
</reference>
<dbReference type="Gene3D" id="1.20.1270.70">
    <property type="entry name" value="Designed single chain three-helix bundle"/>
    <property type="match status" value="1"/>
</dbReference>
<dbReference type="GeneID" id="66052932"/>
<organism evidence="2 3">
    <name type="scientific">Chlamydomonas reinhardtii</name>
    <name type="common">Chlamydomonas smithii</name>
    <dbReference type="NCBI Taxonomy" id="3055"/>
    <lineage>
        <taxon>Eukaryota</taxon>
        <taxon>Viridiplantae</taxon>
        <taxon>Chlorophyta</taxon>
        <taxon>core chlorophytes</taxon>
        <taxon>Chlorophyceae</taxon>
        <taxon>CS clade</taxon>
        <taxon>Chlamydomonadales</taxon>
        <taxon>Chlamydomonadaceae</taxon>
        <taxon>Chlamydomonas</taxon>
    </lineage>
</organism>
<evidence type="ECO:0000256" key="1">
    <source>
        <dbReference type="SAM" id="Coils"/>
    </source>
</evidence>
<accession>A0A2K3DY82</accession>
<protein>
    <submittedName>
        <fullName evidence="2">Uncharacterized protein</fullName>
    </submittedName>
</protein>
<dbReference type="Gramene" id="PNW85478">
    <property type="protein sequence ID" value="PNW85478"/>
    <property type="gene ID" value="CHLRE_03g188350v5"/>
</dbReference>
<name>A0A2K3DY82_CHLRE</name>
<sequence>MQTPWRTSWDDLIKFSLTAGGGLVILSQGLTALQLKVFEKDVKAELDSMKSKMDSMERKMDSMERKMDSMDAKLDKVLNKRWFGF</sequence>
<gene>
    <name evidence="2" type="ORF">CHLRE_03g188350v5</name>
</gene>
<proteinExistence type="predicted"/>